<feature type="region of interest" description="Disordered" evidence="1">
    <location>
        <begin position="721"/>
        <end position="746"/>
    </location>
</feature>
<dbReference type="RefSeq" id="XP_013248307.1">
    <property type="nucleotide sequence ID" value="XM_013392853.1"/>
</dbReference>
<feature type="compositionally biased region" description="Low complexity" evidence="1">
    <location>
        <begin position="467"/>
        <end position="480"/>
    </location>
</feature>
<dbReference type="VEuPathDB" id="ToxoDB:EAH_00065370"/>
<dbReference type="GeneID" id="25274607"/>
<feature type="compositionally biased region" description="Polar residues" evidence="1">
    <location>
        <begin position="567"/>
        <end position="576"/>
    </location>
</feature>
<dbReference type="AlphaFoldDB" id="U6GPQ6"/>
<dbReference type="OrthoDB" id="348458at2759"/>
<feature type="region of interest" description="Disordered" evidence="1">
    <location>
        <begin position="401"/>
        <end position="434"/>
    </location>
</feature>
<reference evidence="2" key="2">
    <citation type="submission" date="2013-10" db="EMBL/GenBank/DDBJ databases">
        <authorList>
            <person name="Aslett M."/>
        </authorList>
    </citation>
    <scope>NUCLEOTIDE SEQUENCE</scope>
    <source>
        <strain evidence="2">Houghton</strain>
    </source>
</reference>
<gene>
    <name evidence="2" type="ORF">EAH_00065370</name>
</gene>
<sequence>MQNSGQGVACAPPIHAQPSSTVADAVALHFTEERSVWSSEMPKPYNPRPHGSSSLFRVKGRRGHPRFHLHPRSCAALAAVVTAYLLLRCSLQFWASTKRSEPKSIPRSLSVVKEEGKDPEGPCVPWGVGESTLPAVGGEHLDGKQVLERAKLYTVGVGEALQESRSVLLQVPGHYCVKAFSNMLRLGVLELAAQCSLLEPSQRHHVESAADVAGLAVALFTSDIISRGLGRASLRHFKRVRQMLRQLPKMDFEGTRMSPADRLTKLAQLISLQEVALAQLNLGMQSLVSCCQQEGESIQEDVATMYVDAMHQTATKRRDHVLADSLLGRWLRTQHPESSHYGLVSPRIIKELVGSPGKPHDELLKELLCTRLGLLQQQSSRGARVHVDVRADAQGLGAPLPAVVHAGPVETTPNPPKGWESSEAPAEPGQLAEGGRCGKQLLESSGASAIPASSGSLGLAGSANAPAATGTGVGSSSSTLPPVPGPHVPSGVSIVPDSPLVPSSHQPSTAIKPPQSPPIVGMPVPWSSVGRCRHLPFSGPSMTSQSADVAAGFGNSESPRNDEHSWQSESTPPQASSHRKTHHTAPAPAATERPESSTANWALKGVQKAPTWPAAHAQPPNVPHAGLGDASEADNEPIDDIRPADPANQGRPGNHAPGPPVLQPMFPSGPSGSFPQMQSSAQQYSSGESPFDVSRASDIWGFNGPSTGQAAIQSLSEGSGMRADLSAGSSSWSLPGAQSGLPSRWHRGSDRPWSAFRGVAVGEPVERLSKEDSAPAAHVAANLFSWTYVDLNKSLALSRAQGRQTDGE</sequence>
<protein>
    <submittedName>
        <fullName evidence="2">Uncharacterized protein</fullName>
    </submittedName>
</protein>
<feature type="region of interest" description="Disordered" evidence="1">
    <location>
        <begin position="467"/>
        <end position="522"/>
    </location>
</feature>
<evidence type="ECO:0000256" key="1">
    <source>
        <dbReference type="SAM" id="MobiDB-lite"/>
    </source>
</evidence>
<proteinExistence type="predicted"/>
<evidence type="ECO:0000313" key="3">
    <source>
        <dbReference type="Proteomes" id="UP000018050"/>
    </source>
</evidence>
<name>U6GPQ6_EIMAC</name>
<evidence type="ECO:0000313" key="2">
    <source>
        <dbReference type="EMBL" id="CDI82206.1"/>
    </source>
</evidence>
<dbReference type="Proteomes" id="UP000018050">
    <property type="component" value="Unassembled WGS sequence"/>
</dbReference>
<accession>U6GPQ6</accession>
<feature type="region of interest" description="Disordered" evidence="1">
    <location>
        <begin position="537"/>
        <end position="699"/>
    </location>
</feature>
<feature type="compositionally biased region" description="Low complexity" evidence="1">
    <location>
        <begin position="664"/>
        <end position="680"/>
    </location>
</feature>
<reference evidence="2" key="1">
    <citation type="submission" date="2013-10" db="EMBL/GenBank/DDBJ databases">
        <title>Genomic analysis of the causative agents of coccidiosis in chickens.</title>
        <authorList>
            <person name="Reid A.J."/>
            <person name="Blake D."/>
            <person name="Billington K."/>
            <person name="Browne H."/>
            <person name="Dunn M."/>
            <person name="Hung S."/>
            <person name="Kawahara F."/>
            <person name="Miranda-Saavedra D."/>
            <person name="Mourier T."/>
            <person name="Nagra H."/>
            <person name="Otto T.D."/>
            <person name="Rawlings N."/>
            <person name="Sanchez A."/>
            <person name="Sanders M."/>
            <person name="Subramaniam C."/>
            <person name="Tay Y."/>
            <person name="Dear P."/>
            <person name="Doerig C."/>
            <person name="Gruber A."/>
            <person name="Parkinson J."/>
            <person name="Shirley M."/>
            <person name="Wan K.L."/>
            <person name="Berriman M."/>
            <person name="Tomley F."/>
            <person name="Pain A."/>
        </authorList>
    </citation>
    <scope>NUCLEOTIDE SEQUENCE</scope>
    <source>
        <strain evidence="2">Houghton</strain>
    </source>
</reference>
<dbReference type="EMBL" id="HG672141">
    <property type="protein sequence ID" value="CDI82206.1"/>
    <property type="molecule type" value="Genomic_DNA"/>
</dbReference>
<keyword evidence="3" id="KW-1185">Reference proteome</keyword>
<organism evidence="2 3">
    <name type="scientific">Eimeria acervulina</name>
    <name type="common">Coccidian parasite</name>
    <dbReference type="NCBI Taxonomy" id="5801"/>
    <lineage>
        <taxon>Eukaryota</taxon>
        <taxon>Sar</taxon>
        <taxon>Alveolata</taxon>
        <taxon>Apicomplexa</taxon>
        <taxon>Conoidasida</taxon>
        <taxon>Coccidia</taxon>
        <taxon>Eucoccidiorida</taxon>
        <taxon>Eimeriorina</taxon>
        <taxon>Eimeriidae</taxon>
        <taxon>Eimeria</taxon>
    </lineage>
</organism>